<evidence type="ECO:0000313" key="2">
    <source>
        <dbReference type="EMBL" id="AQS50464.1"/>
    </source>
</evidence>
<dbReference type="Proteomes" id="UP000189369">
    <property type="component" value="Chromosome"/>
</dbReference>
<accession>A0A1U9JXI1</accession>
<dbReference type="Proteomes" id="UP000700248">
    <property type="component" value="Unassembled WGS sequence"/>
</dbReference>
<sequence>MIYKSQIETPTDSYVARYPWATEMAIGQQDIYWTAEELGVEEDEQDFKINLNKAELHGVITAQSILTQYELMLGGENLWGGKIPKMFPRPEIARMCAKFTDVELHVHAPFYDIGNVVMGNSTDEFYSQWKRDSVLADRIAFIDRYAEGDCPLEVTAALALLEGVVLYSAFGFFKGFNSRGFNLIPHFVSGIDASAKDENFHSIASSFLHKECKHERQVMGYHSEDDDKKLRESIWKMAEMLYLHESRIIDLMFEIPGNRVTTKEELLEFVRDRINIVLERLEMPPMFDQEPGLISGWFYNQLNTVKVPDFFAGTQIQYRRNWDRYKLTFRKEVENVL</sequence>
<reference evidence="3" key="2">
    <citation type="journal article" date="2021" name="PeerJ">
        <title>Extensive microbial diversity within the chicken gut microbiome revealed by metagenomics and culture.</title>
        <authorList>
            <person name="Gilroy R."/>
            <person name="Ravi A."/>
            <person name="Getino M."/>
            <person name="Pursley I."/>
            <person name="Horton D.L."/>
            <person name="Alikhan N.F."/>
            <person name="Baker D."/>
            <person name="Gharbi K."/>
            <person name="Hall N."/>
            <person name="Watson M."/>
            <person name="Adriaenssens E.M."/>
            <person name="Foster-Nyarko E."/>
            <person name="Jarju S."/>
            <person name="Secka A."/>
            <person name="Antonio M."/>
            <person name="Oren A."/>
            <person name="Chaudhuri R.R."/>
            <person name="La Ragione R."/>
            <person name="Hildebrand F."/>
            <person name="Pallen M.J."/>
        </authorList>
    </citation>
    <scope>NUCLEOTIDE SEQUENCE</scope>
    <source>
        <strain evidence="3">CHK175-13533</strain>
    </source>
</reference>
<dbReference type="STRING" id="643674.PAEH1_00960"/>
<dbReference type="AlphaFoldDB" id="A0A1U9JXI1"/>
<dbReference type="InterPro" id="IPR000358">
    <property type="entry name" value="RNR_small_fam"/>
</dbReference>
<evidence type="ECO:0000313" key="4">
    <source>
        <dbReference type="Proteomes" id="UP000189369"/>
    </source>
</evidence>
<dbReference type="EMBL" id="CP019697">
    <property type="protein sequence ID" value="AQS50464.1"/>
    <property type="molecule type" value="Genomic_DNA"/>
</dbReference>
<gene>
    <name evidence="3" type="ORF">K8U84_09275</name>
    <name evidence="2" type="ORF">PAEH1_00960</name>
</gene>
<evidence type="ECO:0000313" key="3">
    <source>
        <dbReference type="EMBL" id="HJH24730.1"/>
    </source>
</evidence>
<dbReference type="InterPro" id="IPR012348">
    <property type="entry name" value="RNR-like"/>
</dbReference>
<dbReference type="GO" id="GO:0016491">
    <property type="term" value="F:oxidoreductase activity"/>
    <property type="evidence" value="ECO:0007669"/>
    <property type="project" value="InterPro"/>
</dbReference>
<name>A0A1U9JXI1_9BURK</name>
<protein>
    <submittedName>
        <fullName evidence="3">Ribonucleotide-diphosphate reductase subunit beta</fullName>
    </submittedName>
</protein>
<dbReference type="GO" id="GO:0009263">
    <property type="term" value="P:deoxyribonucleotide biosynthetic process"/>
    <property type="evidence" value="ECO:0007669"/>
    <property type="project" value="InterPro"/>
</dbReference>
<dbReference type="Gene3D" id="1.10.620.20">
    <property type="entry name" value="Ribonucleotide Reductase, subunit A"/>
    <property type="match status" value="1"/>
</dbReference>
<dbReference type="Pfam" id="PF00268">
    <property type="entry name" value="Ribonuc_red_sm"/>
    <property type="match status" value="1"/>
</dbReference>
<comment type="cofactor">
    <cofactor evidence="1">
        <name>Fe cation</name>
        <dbReference type="ChEBI" id="CHEBI:24875"/>
    </cofactor>
</comment>
<dbReference type="SUPFAM" id="SSF47240">
    <property type="entry name" value="Ferritin-like"/>
    <property type="match status" value="1"/>
</dbReference>
<dbReference type="OrthoDB" id="9766544at2"/>
<dbReference type="RefSeq" id="WP_077733004.1">
    <property type="nucleotide sequence ID" value="NZ_DYTQ01000103.1"/>
</dbReference>
<reference evidence="3" key="3">
    <citation type="submission" date="2021-09" db="EMBL/GenBank/DDBJ databases">
        <authorList>
            <person name="Gilroy R."/>
        </authorList>
    </citation>
    <scope>NUCLEOTIDE SEQUENCE</scope>
    <source>
        <strain evidence="3">CHK175-13533</strain>
    </source>
</reference>
<dbReference type="KEGG" id="phn:PAEH1_00960"/>
<organism evidence="2 4">
    <name type="scientific">Paenalcaligenes hominis</name>
    <dbReference type="NCBI Taxonomy" id="643674"/>
    <lineage>
        <taxon>Bacteria</taxon>
        <taxon>Pseudomonadati</taxon>
        <taxon>Pseudomonadota</taxon>
        <taxon>Betaproteobacteria</taxon>
        <taxon>Burkholderiales</taxon>
        <taxon>Alcaligenaceae</taxon>
        <taxon>Paenalcaligenes</taxon>
    </lineage>
</organism>
<evidence type="ECO:0000256" key="1">
    <source>
        <dbReference type="ARBA" id="ARBA00001962"/>
    </source>
</evidence>
<dbReference type="InterPro" id="IPR009078">
    <property type="entry name" value="Ferritin-like_SF"/>
</dbReference>
<reference evidence="2 4" key="1">
    <citation type="submission" date="2017-01" db="EMBL/GenBank/DDBJ databases">
        <title>Complete Genome Sequence of Paenalcaligenes hominis, Isolated from a paraplegic Patient with neurogenic bladder.</title>
        <authorList>
            <person name="Mukhopadhyay R."/>
            <person name="Joaquin J."/>
            <person name="Hogue R."/>
            <person name="Kilaru A."/>
            <person name="Jospin G."/>
            <person name="Mars K."/>
            <person name="Eisen J.A."/>
            <person name="Chaturvedi V."/>
        </authorList>
    </citation>
    <scope>NUCLEOTIDE SEQUENCE [LARGE SCALE GENOMIC DNA]</scope>
    <source>
        <strain evidence="2 4">15S00501</strain>
    </source>
</reference>
<dbReference type="EMBL" id="DYTQ01000103">
    <property type="protein sequence ID" value="HJH24730.1"/>
    <property type="molecule type" value="Genomic_DNA"/>
</dbReference>
<proteinExistence type="predicted"/>